<proteinExistence type="predicted"/>
<dbReference type="Proteomes" id="UP000664398">
    <property type="component" value="Unassembled WGS sequence"/>
</dbReference>
<dbReference type="RefSeq" id="WP_208044658.1">
    <property type="nucleotide sequence ID" value="NZ_JAGDYL010000003.1"/>
</dbReference>
<keyword evidence="4" id="KW-1185">Reference proteome</keyword>
<accession>A0A939LVY3</accession>
<protein>
    <submittedName>
        <fullName evidence="3">DUF485 domain-containing protein</fullName>
    </submittedName>
</protein>
<evidence type="ECO:0000313" key="4">
    <source>
        <dbReference type="Proteomes" id="UP000664398"/>
    </source>
</evidence>
<dbReference type="Pfam" id="PF04341">
    <property type="entry name" value="DUF485"/>
    <property type="match status" value="1"/>
</dbReference>
<dbReference type="InterPro" id="IPR007436">
    <property type="entry name" value="DUF485"/>
</dbReference>
<feature type="transmembrane region" description="Helical" evidence="2">
    <location>
        <begin position="34"/>
        <end position="57"/>
    </location>
</feature>
<dbReference type="AlphaFoldDB" id="A0A939LVY3"/>
<dbReference type="PANTHER" id="PTHR38441">
    <property type="entry name" value="INTEGRAL MEMBRANE PROTEIN-RELATED"/>
    <property type="match status" value="1"/>
</dbReference>
<sequence length="142" mass="15963">MSNEPRGFEETPIDYEAFQARPEFQEYKHRFRRFVFPLAAAFMIWFLLYVVLAAYAHDFMARPLLGLNVGLWLGLAQFVTTFGITMWYVSFANKRLDPATVELRGELEDIERGADPSGAVGTRNSDDTDGLDGTTGTEGGAR</sequence>
<dbReference type="EMBL" id="JAGDYL010000003">
    <property type="protein sequence ID" value="MBO1804168.1"/>
    <property type="molecule type" value="Genomic_DNA"/>
</dbReference>
<organism evidence="3 4">
    <name type="scientific">Leucobacter ruminantium</name>
    <dbReference type="NCBI Taxonomy" id="1289170"/>
    <lineage>
        <taxon>Bacteria</taxon>
        <taxon>Bacillati</taxon>
        <taxon>Actinomycetota</taxon>
        <taxon>Actinomycetes</taxon>
        <taxon>Micrococcales</taxon>
        <taxon>Microbacteriaceae</taxon>
        <taxon>Leucobacter</taxon>
    </lineage>
</organism>
<reference evidence="3" key="1">
    <citation type="submission" date="2021-03" db="EMBL/GenBank/DDBJ databases">
        <title>Leucobacter chromiisoli sp. nov., isolated from chromium-containing soil of chemical plant.</title>
        <authorList>
            <person name="Xu Z."/>
        </authorList>
    </citation>
    <scope>NUCLEOTIDE SEQUENCE</scope>
    <source>
        <strain evidence="3">A2</strain>
    </source>
</reference>
<feature type="transmembrane region" description="Helical" evidence="2">
    <location>
        <begin position="69"/>
        <end position="89"/>
    </location>
</feature>
<evidence type="ECO:0000256" key="2">
    <source>
        <dbReference type="SAM" id="Phobius"/>
    </source>
</evidence>
<keyword evidence="2" id="KW-1133">Transmembrane helix</keyword>
<keyword evidence="2" id="KW-0472">Membrane</keyword>
<feature type="region of interest" description="Disordered" evidence="1">
    <location>
        <begin position="107"/>
        <end position="142"/>
    </location>
</feature>
<evidence type="ECO:0000256" key="1">
    <source>
        <dbReference type="SAM" id="MobiDB-lite"/>
    </source>
</evidence>
<dbReference type="PANTHER" id="PTHR38441:SF1">
    <property type="entry name" value="MEMBRANE PROTEIN"/>
    <property type="match status" value="1"/>
</dbReference>
<keyword evidence="2" id="KW-0812">Transmembrane</keyword>
<evidence type="ECO:0000313" key="3">
    <source>
        <dbReference type="EMBL" id="MBO1804168.1"/>
    </source>
</evidence>
<gene>
    <name evidence="3" type="ORF">J4H91_02395</name>
</gene>
<comment type="caution">
    <text evidence="3">The sequence shown here is derived from an EMBL/GenBank/DDBJ whole genome shotgun (WGS) entry which is preliminary data.</text>
</comment>
<name>A0A939LVY3_9MICO</name>